<evidence type="ECO:0000256" key="15">
    <source>
        <dbReference type="ARBA" id="ARBA00048996"/>
    </source>
</evidence>
<dbReference type="GO" id="GO:0005737">
    <property type="term" value="C:cytoplasm"/>
    <property type="evidence" value="ECO:0007669"/>
    <property type="project" value="InterPro"/>
</dbReference>
<feature type="binding site" evidence="16">
    <location>
        <position position="181"/>
    </location>
    <ligand>
        <name>substrate</name>
    </ligand>
</feature>
<dbReference type="Pfam" id="PF01180">
    <property type="entry name" value="DHO_dh"/>
    <property type="match status" value="1"/>
</dbReference>
<dbReference type="NCBIfam" id="NF003645">
    <property type="entry name" value="PRK05286.1-2"/>
    <property type="match status" value="1"/>
</dbReference>
<protein>
    <recommendedName>
        <fullName evidence="16">Dihydroorotate dehydrogenase (quinone)</fullName>
        <ecNumber evidence="16">1.3.5.2</ecNumber>
    </recommendedName>
    <alternativeName>
        <fullName evidence="16">DHOdehase</fullName>
        <shortName evidence="16">DHOD</shortName>
        <shortName evidence="16">DHODase</shortName>
    </alternativeName>
    <alternativeName>
        <fullName evidence="16">Dihydroorotate oxidase</fullName>
    </alternativeName>
</protein>
<comment type="subcellular location">
    <subcellularLocation>
        <location evidence="16">Cell membrane</location>
        <topology evidence="16">Peripheral membrane protein</topology>
    </subcellularLocation>
    <subcellularLocation>
        <location evidence="3">Membrane</location>
    </subcellularLocation>
</comment>
<dbReference type="InterPro" id="IPR005720">
    <property type="entry name" value="Dihydroorotate_DH_cat"/>
</dbReference>
<evidence type="ECO:0000313" key="19">
    <source>
        <dbReference type="Proteomes" id="UP000637720"/>
    </source>
</evidence>
<evidence type="ECO:0000256" key="13">
    <source>
        <dbReference type="ARBA" id="ARBA00023136"/>
    </source>
</evidence>
<dbReference type="GO" id="GO:0006207">
    <property type="term" value="P:'de novo' pyrimidine nucleobase biosynthetic process"/>
    <property type="evidence" value="ECO:0007669"/>
    <property type="project" value="UniProtKB-UniRule"/>
</dbReference>
<evidence type="ECO:0000256" key="1">
    <source>
        <dbReference type="ARBA" id="ARBA00003125"/>
    </source>
</evidence>
<dbReference type="Gene3D" id="3.20.20.70">
    <property type="entry name" value="Aldolase class I"/>
    <property type="match status" value="1"/>
</dbReference>
<evidence type="ECO:0000256" key="6">
    <source>
        <dbReference type="ARBA" id="ARBA00005359"/>
    </source>
</evidence>
<feature type="binding site" evidence="16">
    <location>
        <begin position="115"/>
        <end position="119"/>
    </location>
    <ligand>
        <name>substrate</name>
    </ligand>
</feature>
<feature type="binding site" evidence="16">
    <location>
        <position position="302"/>
    </location>
    <ligand>
        <name>FMN</name>
        <dbReference type="ChEBI" id="CHEBI:58210"/>
    </ligand>
</feature>
<evidence type="ECO:0000256" key="9">
    <source>
        <dbReference type="ARBA" id="ARBA00022643"/>
    </source>
</evidence>
<feature type="binding site" evidence="16">
    <location>
        <position position="70"/>
    </location>
    <ligand>
        <name>substrate</name>
    </ligand>
</feature>
<evidence type="ECO:0000256" key="14">
    <source>
        <dbReference type="ARBA" id="ARBA00048639"/>
    </source>
</evidence>
<dbReference type="InterPro" id="IPR001295">
    <property type="entry name" value="Dihydroorotate_DH_CS"/>
</dbReference>
<dbReference type="NCBIfam" id="TIGR01036">
    <property type="entry name" value="pyrD_sub2"/>
    <property type="match status" value="1"/>
</dbReference>
<feature type="binding site" evidence="16">
    <location>
        <begin position="66"/>
        <end position="70"/>
    </location>
    <ligand>
        <name>FMN</name>
        <dbReference type="ChEBI" id="CHEBI:58210"/>
    </ligand>
</feature>
<keyword evidence="11 16" id="KW-0560">Oxidoreductase</keyword>
<keyword evidence="9 16" id="KW-0288">FMN</keyword>
<accession>A0A8J3FE54</accession>
<evidence type="ECO:0000256" key="3">
    <source>
        <dbReference type="ARBA" id="ARBA00004370"/>
    </source>
</evidence>
<comment type="function">
    <text evidence="1 16">Catalyzes the conversion of dihydroorotate to orotate with quinone as electron acceptor.</text>
</comment>
<sequence length="361" mass="38691">MYEWVKPLLFRLDPETAHEWTVRALAAAQRVPGALAALSRAFAVSDTRLSVRRWGLRFPNPVGLAAGFDKNAAVFPALAALGFGFVEVGTLTPRPQPGNPRPRLFRLPEDEAVINRMGFNNRGAEAAARSLARHARTVPIGVNIGKNKDTPNEAAVDDYRRCLRALYAHGDYFVVNVSSPNTPGLRALQHAEALARLLEGVLDEARALARETGAPPKPILVKLAPDLDDGLMREIARAALDQGVAGFVATNTTVDRSGLNSRAHAHEAGGLSGRPLEKRATEAVRLLYRATEGRVPIIGVGGVFDGAGAYAKIRAGASLVQVYTGLIYRGPAIARRINRELLALLQRDGLSSLEEAVGADA</sequence>
<keyword evidence="10 16" id="KW-0665">Pyrimidine biosynthesis</keyword>
<comment type="catalytic activity">
    <reaction evidence="14 16">
        <text>(S)-dihydroorotate + a quinone = orotate + a quinol</text>
        <dbReference type="Rhea" id="RHEA:30187"/>
        <dbReference type="ChEBI" id="CHEBI:24646"/>
        <dbReference type="ChEBI" id="CHEBI:30839"/>
        <dbReference type="ChEBI" id="CHEBI:30864"/>
        <dbReference type="ChEBI" id="CHEBI:132124"/>
        <dbReference type="EC" id="1.3.5.2"/>
    </reaction>
</comment>
<evidence type="ECO:0000256" key="11">
    <source>
        <dbReference type="ARBA" id="ARBA00023002"/>
    </source>
</evidence>
<feature type="domain" description="Dihydroorotate dehydrogenase catalytic" evidence="17">
    <location>
        <begin position="49"/>
        <end position="345"/>
    </location>
</feature>
<comment type="pathway">
    <text evidence="4">Pyrimidine metabolism; UMP biosynthesis via de novo pathway; orotate from (S)-dihydroorotate (NAD(+) route): step 1/1.</text>
</comment>
<dbReference type="HAMAP" id="MF_00225">
    <property type="entry name" value="DHO_dh_type2"/>
    <property type="match status" value="1"/>
</dbReference>
<evidence type="ECO:0000259" key="17">
    <source>
        <dbReference type="Pfam" id="PF01180"/>
    </source>
</evidence>
<comment type="subunit">
    <text evidence="7">Heterotetramer of 2 PyrK and 2 PyrD type B subunits.</text>
</comment>
<dbReference type="CDD" id="cd04738">
    <property type="entry name" value="DHOD_2_like"/>
    <property type="match status" value="1"/>
</dbReference>
<name>A0A8J3FE54_9BACI</name>
<comment type="function">
    <text evidence="2">Catalyzes the conversion of dihydroorotate to orotate with NAD(+) as electron acceptor.</text>
</comment>
<dbReference type="NCBIfam" id="NF003652">
    <property type="entry name" value="PRK05286.2-5"/>
    <property type="match status" value="1"/>
</dbReference>
<dbReference type="RefSeq" id="WP_188817057.1">
    <property type="nucleotide sequence ID" value="NZ_BMOF01000017.1"/>
</dbReference>
<dbReference type="GO" id="GO:0004589">
    <property type="term" value="F:dihydroorotate dehydrogenase (NAD+) activity"/>
    <property type="evidence" value="ECO:0007669"/>
    <property type="project" value="UniProtKB-EC"/>
</dbReference>
<feature type="binding site" evidence="16">
    <location>
        <position position="143"/>
    </location>
    <ligand>
        <name>FMN</name>
        <dbReference type="ChEBI" id="CHEBI:58210"/>
    </ligand>
</feature>
<reference evidence="18" key="2">
    <citation type="submission" date="2020-09" db="EMBL/GenBank/DDBJ databases">
        <authorList>
            <person name="Sun Q."/>
            <person name="Ohkuma M."/>
        </authorList>
    </citation>
    <scope>NUCLEOTIDE SEQUENCE</scope>
    <source>
        <strain evidence="18">JCM 14719</strain>
    </source>
</reference>
<feature type="binding site" evidence="16">
    <location>
        <position position="176"/>
    </location>
    <ligand>
        <name>substrate</name>
    </ligand>
</feature>
<feature type="binding site" evidence="16">
    <location>
        <position position="222"/>
    </location>
    <ligand>
        <name>FMN</name>
        <dbReference type="ChEBI" id="CHEBI:58210"/>
    </ligand>
</feature>
<dbReference type="InterPro" id="IPR050074">
    <property type="entry name" value="DHO_dehydrogenase"/>
</dbReference>
<feature type="binding site" evidence="16">
    <location>
        <begin position="251"/>
        <end position="252"/>
    </location>
    <ligand>
        <name>substrate</name>
    </ligand>
</feature>
<feature type="binding site" evidence="16">
    <location>
        <position position="273"/>
    </location>
    <ligand>
        <name>FMN</name>
        <dbReference type="ChEBI" id="CHEBI:58210"/>
    </ligand>
</feature>
<evidence type="ECO:0000256" key="12">
    <source>
        <dbReference type="ARBA" id="ARBA00023027"/>
    </source>
</evidence>
<keyword evidence="16" id="KW-1003">Cell membrane</keyword>
<dbReference type="Proteomes" id="UP000637720">
    <property type="component" value="Unassembled WGS sequence"/>
</dbReference>
<comment type="pathway">
    <text evidence="5 16">Pyrimidine metabolism; UMP biosynthesis via de novo pathway; orotate from (S)-dihydroorotate (quinone route): step 1/1.</text>
</comment>
<evidence type="ECO:0000256" key="5">
    <source>
        <dbReference type="ARBA" id="ARBA00005161"/>
    </source>
</evidence>
<keyword evidence="8 16" id="KW-0285">Flavoprotein</keyword>
<comment type="cofactor">
    <cofactor evidence="16">
        <name>FMN</name>
        <dbReference type="ChEBI" id="CHEBI:58210"/>
    </cofactor>
    <text evidence="16">Binds 1 FMN per subunit.</text>
</comment>
<dbReference type="SUPFAM" id="SSF51395">
    <property type="entry name" value="FMN-linked oxidoreductases"/>
    <property type="match status" value="1"/>
</dbReference>
<comment type="similarity">
    <text evidence="6 16">Belongs to the dihydroorotate dehydrogenase family. Type 2 subfamily.</text>
</comment>
<feature type="binding site" evidence="16">
    <location>
        <position position="250"/>
    </location>
    <ligand>
        <name>FMN</name>
        <dbReference type="ChEBI" id="CHEBI:58210"/>
    </ligand>
</feature>
<comment type="caution">
    <text evidence="18">The sequence shown here is derived from an EMBL/GenBank/DDBJ whole genome shotgun (WGS) entry which is preliminary data.</text>
</comment>
<keyword evidence="12" id="KW-0520">NAD</keyword>
<keyword evidence="13 16" id="KW-0472">Membrane</keyword>
<organism evidence="18 19">
    <name type="scientific">Calditerricola satsumensis</name>
    <dbReference type="NCBI Taxonomy" id="373054"/>
    <lineage>
        <taxon>Bacteria</taxon>
        <taxon>Bacillati</taxon>
        <taxon>Bacillota</taxon>
        <taxon>Bacilli</taxon>
        <taxon>Bacillales</taxon>
        <taxon>Bacillaceae</taxon>
        <taxon>Calditerricola</taxon>
    </lineage>
</organism>
<evidence type="ECO:0000256" key="2">
    <source>
        <dbReference type="ARBA" id="ARBA00003616"/>
    </source>
</evidence>
<reference evidence="18" key="1">
    <citation type="journal article" date="2014" name="Int. J. Syst. Evol. Microbiol.">
        <title>Complete genome sequence of Corynebacterium casei LMG S-19264T (=DSM 44701T), isolated from a smear-ripened cheese.</title>
        <authorList>
            <consortium name="US DOE Joint Genome Institute (JGI-PGF)"/>
            <person name="Walter F."/>
            <person name="Albersmeier A."/>
            <person name="Kalinowski J."/>
            <person name="Ruckert C."/>
        </authorList>
    </citation>
    <scope>NUCLEOTIDE SEQUENCE</scope>
    <source>
        <strain evidence="18">JCM 14719</strain>
    </source>
</reference>
<gene>
    <name evidence="16 18" type="primary">pyrD</name>
    <name evidence="18" type="ORF">GCM10007043_11150</name>
</gene>
<keyword evidence="19" id="KW-1185">Reference proteome</keyword>
<dbReference type="GO" id="GO:0044205">
    <property type="term" value="P:'de novo' UMP biosynthetic process"/>
    <property type="evidence" value="ECO:0007669"/>
    <property type="project" value="UniProtKB-UniRule"/>
</dbReference>
<comment type="catalytic activity">
    <reaction evidence="15">
        <text>(S)-dihydroorotate + NAD(+) = orotate + NADH + H(+)</text>
        <dbReference type="Rhea" id="RHEA:13513"/>
        <dbReference type="ChEBI" id="CHEBI:15378"/>
        <dbReference type="ChEBI" id="CHEBI:30839"/>
        <dbReference type="ChEBI" id="CHEBI:30864"/>
        <dbReference type="ChEBI" id="CHEBI:57540"/>
        <dbReference type="ChEBI" id="CHEBI:57945"/>
        <dbReference type="EC" id="1.3.1.14"/>
    </reaction>
</comment>
<dbReference type="PANTHER" id="PTHR48109">
    <property type="entry name" value="DIHYDROOROTATE DEHYDROGENASE (QUINONE), MITOCHONDRIAL-RELATED"/>
    <property type="match status" value="1"/>
</dbReference>
<evidence type="ECO:0000256" key="7">
    <source>
        <dbReference type="ARBA" id="ARBA00011669"/>
    </source>
</evidence>
<dbReference type="PROSITE" id="PS00911">
    <property type="entry name" value="DHODEHASE_1"/>
    <property type="match status" value="1"/>
</dbReference>
<dbReference type="PANTHER" id="PTHR48109:SF4">
    <property type="entry name" value="DIHYDROOROTATE DEHYDROGENASE (QUINONE), MITOCHONDRIAL"/>
    <property type="match status" value="1"/>
</dbReference>
<dbReference type="GO" id="GO:0106430">
    <property type="term" value="F:dihydroorotate dehydrogenase (quinone) activity"/>
    <property type="evidence" value="ECO:0007669"/>
    <property type="project" value="UniProtKB-EC"/>
</dbReference>
<dbReference type="PROSITE" id="PS00912">
    <property type="entry name" value="DHODEHASE_2"/>
    <property type="match status" value="1"/>
</dbReference>
<dbReference type="EC" id="1.3.5.2" evidence="16"/>
<feature type="binding site" evidence="16">
    <location>
        <begin position="323"/>
        <end position="324"/>
    </location>
    <ligand>
        <name>FMN</name>
        <dbReference type="ChEBI" id="CHEBI:58210"/>
    </ligand>
</feature>
<feature type="active site" description="Nucleophile" evidence="16">
    <location>
        <position position="179"/>
    </location>
</feature>
<evidence type="ECO:0000256" key="4">
    <source>
        <dbReference type="ARBA" id="ARBA00004715"/>
    </source>
</evidence>
<evidence type="ECO:0000256" key="8">
    <source>
        <dbReference type="ARBA" id="ARBA00022630"/>
    </source>
</evidence>
<dbReference type="EMBL" id="BMOF01000017">
    <property type="protein sequence ID" value="GGJ98922.1"/>
    <property type="molecule type" value="Genomic_DNA"/>
</dbReference>
<feature type="binding site" evidence="16">
    <location>
        <position position="176"/>
    </location>
    <ligand>
        <name>FMN</name>
        <dbReference type="ChEBI" id="CHEBI:58210"/>
    </ligand>
</feature>
<dbReference type="UniPathway" id="UPA00070">
    <property type="reaction ID" value="UER00945"/>
</dbReference>
<feature type="binding site" evidence="16">
    <location>
        <position position="90"/>
    </location>
    <ligand>
        <name>FMN</name>
        <dbReference type="ChEBI" id="CHEBI:58210"/>
    </ligand>
</feature>
<dbReference type="InterPro" id="IPR005719">
    <property type="entry name" value="Dihydroorotate_DH_2"/>
</dbReference>
<proteinExistence type="inferred from homology"/>
<evidence type="ECO:0000313" key="18">
    <source>
        <dbReference type="EMBL" id="GGJ98922.1"/>
    </source>
</evidence>
<evidence type="ECO:0000256" key="16">
    <source>
        <dbReference type="HAMAP-Rule" id="MF_00225"/>
    </source>
</evidence>
<dbReference type="AlphaFoldDB" id="A0A8J3FE54"/>
<evidence type="ECO:0000256" key="10">
    <source>
        <dbReference type="ARBA" id="ARBA00022975"/>
    </source>
</evidence>
<dbReference type="GO" id="GO:0005886">
    <property type="term" value="C:plasma membrane"/>
    <property type="evidence" value="ECO:0007669"/>
    <property type="project" value="UniProtKB-SubCell"/>
</dbReference>
<comment type="subunit">
    <text evidence="16">Monomer.</text>
</comment>
<dbReference type="InterPro" id="IPR013785">
    <property type="entry name" value="Aldolase_TIM"/>
</dbReference>